<dbReference type="CDD" id="cd16914">
    <property type="entry name" value="EcfT"/>
    <property type="match status" value="1"/>
</dbReference>
<evidence type="ECO:0000256" key="7">
    <source>
        <dbReference type="SAM" id="Phobius"/>
    </source>
</evidence>
<protein>
    <submittedName>
        <fullName evidence="8">Energy-coupling factor transport system permease protein</fullName>
    </submittedName>
</protein>
<feature type="transmembrane region" description="Helical" evidence="7">
    <location>
        <begin position="72"/>
        <end position="94"/>
    </location>
</feature>
<dbReference type="RefSeq" id="WP_106250971.1">
    <property type="nucleotide sequence ID" value="NZ_PVZC01000008.1"/>
</dbReference>
<reference evidence="8 9" key="1">
    <citation type="submission" date="2018-03" db="EMBL/GenBank/DDBJ databases">
        <title>Genomic Encyclopedia of Archaeal and Bacterial Type Strains, Phase II (KMG-II): from individual species to whole genera.</title>
        <authorList>
            <person name="Goeker M."/>
        </authorList>
    </citation>
    <scope>NUCLEOTIDE SEQUENCE [LARGE SCALE GENOMIC DNA]</scope>
    <source>
        <strain evidence="8 9">DSM 45601</strain>
    </source>
</reference>
<comment type="caution">
    <text evidence="8">The sequence shown here is derived from an EMBL/GenBank/DDBJ whole genome shotgun (WGS) entry which is preliminary data.</text>
</comment>
<keyword evidence="5 7" id="KW-0472">Membrane</keyword>
<feature type="transmembrane region" description="Helical" evidence="7">
    <location>
        <begin position="231"/>
        <end position="256"/>
    </location>
</feature>
<sequence length="258" mass="26153">MSTAAPSRPAGAGPAPEGPRRPWLSRANPAAKLIAAFVAAIGLIVAIDPVTSGVVLAVALALVPFARLGRRVLLRLGVPLLLMSLSIGLVNAVVGEDGPVAALGVAVRLLAIAVPGVLAAATTDPTEMADALVQRLRVPERPAMGALAALRLLPLLAGQWRTLSLARRARGLDAGANPVRAGALFAGKTFALLVRAVRTGTLLATAMDARAFGTGPRSHARVSVWRASDTALVAGSVAVVAAGHALSIALGTWQVLFG</sequence>
<evidence type="ECO:0000256" key="6">
    <source>
        <dbReference type="SAM" id="MobiDB-lite"/>
    </source>
</evidence>
<dbReference type="OrthoDB" id="6400at2"/>
<gene>
    <name evidence="8" type="ORF">CLV72_108228</name>
</gene>
<dbReference type="Pfam" id="PF02361">
    <property type="entry name" value="CbiQ"/>
    <property type="match status" value="1"/>
</dbReference>
<accession>A0A2T0PXG7</accession>
<dbReference type="Proteomes" id="UP000237846">
    <property type="component" value="Unassembled WGS sequence"/>
</dbReference>
<keyword evidence="3 7" id="KW-0812">Transmembrane</keyword>
<feature type="region of interest" description="Disordered" evidence="6">
    <location>
        <begin position="1"/>
        <end position="22"/>
    </location>
</feature>
<organism evidence="8 9">
    <name type="scientific">Allonocardiopsis opalescens</name>
    <dbReference type="NCBI Taxonomy" id="1144618"/>
    <lineage>
        <taxon>Bacteria</taxon>
        <taxon>Bacillati</taxon>
        <taxon>Actinomycetota</taxon>
        <taxon>Actinomycetes</taxon>
        <taxon>Streptosporangiales</taxon>
        <taxon>Allonocardiopsis</taxon>
    </lineage>
</organism>
<dbReference type="EMBL" id="PVZC01000008">
    <property type="protein sequence ID" value="PRX96221.1"/>
    <property type="molecule type" value="Genomic_DNA"/>
</dbReference>
<dbReference type="PANTHER" id="PTHR34857:SF2">
    <property type="entry name" value="SLL0384 PROTEIN"/>
    <property type="match status" value="1"/>
</dbReference>
<dbReference type="PANTHER" id="PTHR34857">
    <property type="entry name" value="SLL0384 PROTEIN"/>
    <property type="match status" value="1"/>
</dbReference>
<keyword evidence="2" id="KW-1003">Cell membrane</keyword>
<dbReference type="InterPro" id="IPR051611">
    <property type="entry name" value="ECF_transporter_component"/>
</dbReference>
<evidence type="ECO:0000313" key="8">
    <source>
        <dbReference type="EMBL" id="PRX96221.1"/>
    </source>
</evidence>
<feature type="transmembrane region" description="Helical" evidence="7">
    <location>
        <begin position="33"/>
        <end position="60"/>
    </location>
</feature>
<evidence type="ECO:0000256" key="2">
    <source>
        <dbReference type="ARBA" id="ARBA00022475"/>
    </source>
</evidence>
<dbReference type="AlphaFoldDB" id="A0A2T0PXG7"/>
<feature type="compositionally biased region" description="Low complexity" evidence="6">
    <location>
        <begin position="1"/>
        <end position="15"/>
    </location>
</feature>
<evidence type="ECO:0000313" key="9">
    <source>
        <dbReference type="Proteomes" id="UP000237846"/>
    </source>
</evidence>
<evidence type="ECO:0000256" key="5">
    <source>
        <dbReference type="ARBA" id="ARBA00023136"/>
    </source>
</evidence>
<name>A0A2T0PXG7_9ACTN</name>
<dbReference type="InterPro" id="IPR003339">
    <property type="entry name" value="ABC/ECF_trnsptr_transmembrane"/>
</dbReference>
<evidence type="ECO:0000256" key="1">
    <source>
        <dbReference type="ARBA" id="ARBA00004141"/>
    </source>
</evidence>
<dbReference type="GO" id="GO:0005886">
    <property type="term" value="C:plasma membrane"/>
    <property type="evidence" value="ECO:0007669"/>
    <property type="project" value="UniProtKB-ARBA"/>
</dbReference>
<proteinExistence type="predicted"/>
<keyword evidence="9" id="KW-1185">Reference proteome</keyword>
<comment type="subcellular location">
    <subcellularLocation>
        <location evidence="1">Membrane</location>
        <topology evidence="1">Multi-pass membrane protein</topology>
    </subcellularLocation>
</comment>
<feature type="transmembrane region" description="Helical" evidence="7">
    <location>
        <begin position="100"/>
        <end position="121"/>
    </location>
</feature>
<evidence type="ECO:0000256" key="3">
    <source>
        <dbReference type="ARBA" id="ARBA00022692"/>
    </source>
</evidence>
<evidence type="ECO:0000256" key="4">
    <source>
        <dbReference type="ARBA" id="ARBA00022989"/>
    </source>
</evidence>
<keyword evidence="4 7" id="KW-1133">Transmembrane helix</keyword>